<keyword evidence="2" id="KW-0548">Nucleotidyltransferase</keyword>
<dbReference type="STRING" id="1817813.A2008_04055"/>
<dbReference type="PROSITE" id="PS01295">
    <property type="entry name" value="ISPD"/>
    <property type="match status" value="1"/>
</dbReference>
<dbReference type="InterPro" id="IPR034683">
    <property type="entry name" value="IspD/TarI"/>
</dbReference>
<accession>A0A1F7WIV3</accession>
<evidence type="ECO:0008006" key="5">
    <source>
        <dbReference type="Google" id="ProtNLM"/>
    </source>
</evidence>
<dbReference type="SUPFAM" id="SSF53448">
    <property type="entry name" value="Nucleotide-diphospho-sugar transferases"/>
    <property type="match status" value="1"/>
</dbReference>
<dbReference type="Proteomes" id="UP000178735">
    <property type="component" value="Unassembled WGS sequence"/>
</dbReference>
<reference evidence="3 4" key="1">
    <citation type="journal article" date="2016" name="Nat. Commun.">
        <title>Thousands of microbial genomes shed light on interconnected biogeochemical processes in an aquifer system.</title>
        <authorList>
            <person name="Anantharaman K."/>
            <person name="Brown C.T."/>
            <person name="Hug L.A."/>
            <person name="Sharon I."/>
            <person name="Castelle C.J."/>
            <person name="Probst A.J."/>
            <person name="Thomas B.C."/>
            <person name="Singh A."/>
            <person name="Wilkins M.J."/>
            <person name="Karaoz U."/>
            <person name="Brodie E.L."/>
            <person name="Williams K.H."/>
            <person name="Hubbard S.S."/>
            <person name="Banfield J.F."/>
        </authorList>
    </citation>
    <scope>NUCLEOTIDE SEQUENCE [LARGE SCALE GENOMIC DNA]</scope>
</reference>
<dbReference type="Pfam" id="PF01128">
    <property type="entry name" value="IspD"/>
    <property type="match status" value="1"/>
</dbReference>
<keyword evidence="1" id="KW-0808">Transferase</keyword>
<sequence>MFSFGGREYKIYVLIAAAGSAVRMGAAACVNKVYADLNGSPVIVHSIDKFGAVGFIDAAVTVVAKRDERLFDEIYKGASGSGHGAMPLYKAVGGAIRAASILNGLKKIIEIAGGCSDNSVVIIHDGARPNFAVELLKPALEEFIAGASKDRLLAGMVFASPSHDTLCRAGEDGLIEGYEDRDKIYRVATPQIFSLGSITSCFGKLERSVLSAGPAFTDESSLAIHFGYKVKIYRAPSNNLKITSPEDLDYLKSIMKAKSGVE</sequence>
<dbReference type="AlphaFoldDB" id="A0A1F7WIV3"/>
<dbReference type="Gene3D" id="3.90.550.10">
    <property type="entry name" value="Spore Coat Polysaccharide Biosynthesis Protein SpsA, Chain A"/>
    <property type="match status" value="1"/>
</dbReference>
<evidence type="ECO:0000313" key="3">
    <source>
        <dbReference type="EMBL" id="OGM02756.1"/>
    </source>
</evidence>
<evidence type="ECO:0000313" key="4">
    <source>
        <dbReference type="Proteomes" id="UP000178735"/>
    </source>
</evidence>
<dbReference type="InterPro" id="IPR018294">
    <property type="entry name" value="ISPD_synthase_CS"/>
</dbReference>
<protein>
    <recommendedName>
        <fullName evidence="5">2-C-methyl-D-erythritol 4-phosphate cytidylyltransferase</fullName>
    </recommendedName>
</protein>
<dbReference type="InterPro" id="IPR029044">
    <property type="entry name" value="Nucleotide-diphossugar_trans"/>
</dbReference>
<dbReference type="GO" id="GO:0050518">
    <property type="term" value="F:2-C-methyl-D-erythritol 4-phosphate cytidylyltransferase activity"/>
    <property type="evidence" value="ECO:0007669"/>
    <property type="project" value="TreeGrafter"/>
</dbReference>
<name>A0A1F7WIV3_9BACT</name>
<dbReference type="PANTHER" id="PTHR32125:SF4">
    <property type="entry name" value="2-C-METHYL-D-ERYTHRITOL 4-PHOSPHATE CYTIDYLYLTRANSFERASE, CHLOROPLASTIC"/>
    <property type="match status" value="1"/>
</dbReference>
<evidence type="ECO:0000256" key="1">
    <source>
        <dbReference type="ARBA" id="ARBA00022679"/>
    </source>
</evidence>
<comment type="caution">
    <text evidence="3">The sequence shown here is derived from an EMBL/GenBank/DDBJ whole genome shotgun (WGS) entry which is preliminary data.</text>
</comment>
<dbReference type="InterPro" id="IPR050088">
    <property type="entry name" value="IspD/TarI_cytidylyltransf_bact"/>
</dbReference>
<dbReference type="EMBL" id="MGFH01000201">
    <property type="protein sequence ID" value="OGM02756.1"/>
    <property type="molecule type" value="Genomic_DNA"/>
</dbReference>
<dbReference type="PANTHER" id="PTHR32125">
    <property type="entry name" value="2-C-METHYL-D-ERYTHRITOL 4-PHOSPHATE CYTIDYLYLTRANSFERASE, CHLOROPLASTIC"/>
    <property type="match status" value="1"/>
</dbReference>
<dbReference type="GO" id="GO:0008299">
    <property type="term" value="P:isoprenoid biosynthetic process"/>
    <property type="evidence" value="ECO:0007669"/>
    <property type="project" value="InterPro"/>
</dbReference>
<gene>
    <name evidence="3" type="ORF">A2008_04055</name>
</gene>
<proteinExistence type="predicted"/>
<organism evidence="3 4">
    <name type="scientific">Candidatus Wallbacteria bacterium GWC2_49_35</name>
    <dbReference type="NCBI Taxonomy" id="1817813"/>
    <lineage>
        <taxon>Bacteria</taxon>
        <taxon>Candidatus Walliibacteriota</taxon>
    </lineage>
</organism>
<evidence type="ECO:0000256" key="2">
    <source>
        <dbReference type="ARBA" id="ARBA00022695"/>
    </source>
</evidence>